<dbReference type="EMBL" id="NAFL01000235">
    <property type="protein sequence ID" value="OSJ34135.1"/>
    <property type="molecule type" value="Genomic_DNA"/>
</dbReference>
<dbReference type="Gene3D" id="3.40.630.40">
    <property type="entry name" value="Zn-dependent exopeptidases"/>
    <property type="match status" value="1"/>
</dbReference>
<evidence type="ECO:0000313" key="1">
    <source>
        <dbReference type="EMBL" id="OSJ34135.1"/>
    </source>
</evidence>
<reference evidence="1 2" key="1">
    <citation type="submission" date="2017-03" db="EMBL/GenBank/DDBJ databases">
        <title>Whole genome sequences of fourteen strains of Bradyrhizobium canariense and one strain of Bradyrhizobium japonicum isolated from Lupinus (Papilionoideae: Genisteae) species in Algeria.</title>
        <authorList>
            <person name="Crovadore J."/>
            <person name="Chekireb D."/>
            <person name="Brachmann A."/>
            <person name="Chablais R."/>
            <person name="Cochard B."/>
            <person name="Lefort F."/>
        </authorList>
    </citation>
    <scope>NUCLEOTIDE SEQUENCE [LARGE SCALE GENOMIC DNA]</scope>
    <source>
        <strain evidence="1 2">UBMA197</strain>
    </source>
</reference>
<dbReference type="InterPro" id="IPR011227">
    <property type="entry name" value="UCP029730"/>
</dbReference>
<protein>
    <recommendedName>
        <fullName evidence="3">N-formylglutamate amidohydrolase</fullName>
    </recommendedName>
</protein>
<sequence>MQLGDRCHAATEVDALQHSSTPASVLSPSDPAPVEIINANGQSDFVLVCEHAGTAIPKQLADLGLPAAEMLRHIAYDIGAEGVARVLAAQLDAPLFLQPYSRLVIDCNRPLEAPDCIPEVSDGTIVPRNLQLSERDRRQRYTEIHEPFHRAVAHLLNRRAAEGSPTSLVAVHSFTPRLAGGLERPWHLGVLSNRDPSFAKCFLALFQSRNPATISAHNEPYLVDDIGDYTIPVHGEARGLPHLLLEIRNDLIGDANGQQRWADLIAETLTNTKAKEPING</sequence>
<dbReference type="PIRSF" id="PIRSF029730">
    <property type="entry name" value="UCP029730"/>
    <property type="match status" value="1"/>
</dbReference>
<dbReference type="Pfam" id="PF05013">
    <property type="entry name" value="FGase"/>
    <property type="match status" value="1"/>
</dbReference>
<organism evidence="1 2">
    <name type="scientific">Bradyrhizobium japonicum</name>
    <dbReference type="NCBI Taxonomy" id="375"/>
    <lineage>
        <taxon>Bacteria</taxon>
        <taxon>Pseudomonadati</taxon>
        <taxon>Pseudomonadota</taxon>
        <taxon>Alphaproteobacteria</taxon>
        <taxon>Hyphomicrobiales</taxon>
        <taxon>Nitrobacteraceae</taxon>
        <taxon>Bradyrhizobium</taxon>
    </lineage>
</organism>
<accession>A0A1Y2JUS7</accession>
<dbReference type="InterPro" id="IPR007709">
    <property type="entry name" value="N-FG_amidohydro"/>
</dbReference>
<evidence type="ECO:0000313" key="2">
    <source>
        <dbReference type="Proteomes" id="UP000193335"/>
    </source>
</evidence>
<dbReference type="Proteomes" id="UP000193335">
    <property type="component" value="Unassembled WGS sequence"/>
</dbReference>
<gene>
    <name evidence="1" type="ORF">BSZ19_13305</name>
</gene>
<dbReference type="SUPFAM" id="SSF53187">
    <property type="entry name" value="Zn-dependent exopeptidases"/>
    <property type="match status" value="1"/>
</dbReference>
<proteinExistence type="predicted"/>
<dbReference type="AlphaFoldDB" id="A0A1Y2JUS7"/>
<evidence type="ECO:0008006" key="3">
    <source>
        <dbReference type="Google" id="ProtNLM"/>
    </source>
</evidence>
<dbReference type="RefSeq" id="WP_085399927.1">
    <property type="nucleotide sequence ID" value="NZ_NAFL01000235.1"/>
</dbReference>
<name>A0A1Y2JUS7_BRAJP</name>
<comment type="caution">
    <text evidence="1">The sequence shown here is derived from an EMBL/GenBank/DDBJ whole genome shotgun (WGS) entry which is preliminary data.</text>
</comment>